<evidence type="ECO:0008006" key="5">
    <source>
        <dbReference type="Google" id="ProtNLM"/>
    </source>
</evidence>
<dbReference type="AlphaFoldDB" id="A0A086SXW9"/>
<dbReference type="Pfam" id="PF05821">
    <property type="entry name" value="NDUF_B8"/>
    <property type="match status" value="1"/>
</dbReference>
<gene>
    <name evidence="3" type="ORF">ACRE_073160</name>
</gene>
<comment type="caution">
    <text evidence="3">The sequence shown here is derived from an EMBL/GenBank/DDBJ whole genome shotgun (WGS) entry which is preliminary data.</text>
</comment>
<reference evidence="4" key="1">
    <citation type="journal article" date="2014" name="Genome Announc.">
        <title>Genome sequence and annotation of Acremonium chrysogenum, producer of the beta-lactam antibiotic cephalosporin C.</title>
        <authorList>
            <person name="Terfehr D."/>
            <person name="Dahlmann T.A."/>
            <person name="Specht T."/>
            <person name="Zadra I."/>
            <person name="Kuernsteiner H."/>
            <person name="Kueck U."/>
        </authorList>
    </citation>
    <scope>NUCLEOTIDE SEQUENCE [LARGE SCALE GENOMIC DNA]</scope>
    <source>
        <strain evidence="4">ATCC 11550 / CBS 779.69 / DSM 880 / IAM 14645 / JCM 23072 / IMI 49137</strain>
    </source>
</reference>
<feature type="compositionally biased region" description="Basic and acidic residues" evidence="1">
    <location>
        <begin position="75"/>
        <end position="94"/>
    </location>
</feature>
<organism evidence="3 4">
    <name type="scientific">Hapsidospora chrysogenum (strain ATCC 11550 / CBS 779.69 / DSM 880 / IAM 14645 / JCM 23072 / IMI 49137)</name>
    <name type="common">Acremonium chrysogenum</name>
    <dbReference type="NCBI Taxonomy" id="857340"/>
    <lineage>
        <taxon>Eukaryota</taxon>
        <taxon>Fungi</taxon>
        <taxon>Dikarya</taxon>
        <taxon>Ascomycota</taxon>
        <taxon>Pezizomycotina</taxon>
        <taxon>Sordariomycetes</taxon>
        <taxon>Hypocreomycetidae</taxon>
        <taxon>Hypocreales</taxon>
        <taxon>Bionectriaceae</taxon>
        <taxon>Hapsidospora</taxon>
    </lineage>
</organism>
<keyword evidence="2" id="KW-0812">Transmembrane</keyword>
<dbReference type="InterPro" id="IPR008699">
    <property type="entry name" value="NDUFB8"/>
</dbReference>
<dbReference type="STRING" id="857340.A0A086SXW9"/>
<feature type="transmembrane region" description="Helical" evidence="2">
    <location>
        <begin position="116"/>
        <end position="136"/>
    </location>
</feature>
<proteinExistence type="predicted"/>
<accession>A0A086SXW9</accession>
<evidence type="ECO:0000256" key="1">
    <source>
        <dbReference type="SAM" id="MobiDB-lite"/>
    </source>
</evidence>
<dbReference type="Proteomes" id="UP000029964">
    <property type="component" value="Unassembled WGS sequence"/>
</dbReference>
<keyword evidence="2" id="KW-0472">Membrane</keyword>
<keyword evidence="4" id="KW-1185">Reference proteome</keyword>
<dbReference type="HOGENOM" id="CLU_100674_0_0_1"/>
<keyword evidence="2" id="KW-1133">Transmembrane helix</keyword>
<dbReference type="GO" id="GO:0005739">
    <property type="term" value="C:mitochondrion"/>
    <property type="evidence" value="ECO:0007669"/>
    <property type="project" value="InterPro"/>
</dbReference>
<sequence length="172" mass="19319">MLPQRLARASALRTGMAAARRLPIIQQRGFLPPQYSDRKILEEKYPDPPNLSPAQDPDMNGGYINPPAIKRQHRDPHADWWDPQERRNFGEPIHEDNDVLGMFSPYDYTWTTTGPGLIMIGTFVATVLGVSGLVYLNYPDKVAYPREFEGGLQRELGGPGAVRARKPGDEHP</sequence>
<evidence type="ECO:0000313" key="3">
    <source>
        <dbReference type="EMBL" id="KFH41951.1"/>
    </source>
</evidence>
<feature type="region of interest" description="Disordered" evidence="1">
    <location>
        <begin position="152"/>
        <end position="172"/>
    </location>
</feature>
<protein>
    <recommendedName>
        <fullName evidence="5">NADH dehydrogenase [ubiquinone] 1 beta subcomplex subunit 8, mitochondrial-like protein</fullName>
    </recommendedName>
</protein>
<name>A0A086SXW9_HAPC1</name>
<dbReference type="PANTHER" id="PTHR12840:SF1">
    <property type="entry name" value="NADH DEHYDROGENASE [UBIQUINONE] 1 BETA SUBCOMPLEX SUBUNIT 8, MITOCHONDRIAL"/>
    <property type="match status" value="1"/>
</dbReference>
<evidence type="ECO:0000256" key="2">
    <source>
        <dbReference type="SAM" id="Phobius"/>
    </source>
</evidence>
<dbReference type="EMBL" id="JPKY01000109">
    <property type="protein sequence ID" value="KFH41951.1"/>
    <property type="molecule type" value="Genomic_DNA"/>
</dbReference>
<dbReference type="PANTHER" id="PTHR12840">
    <property type="entry name" value="NADH-UBIQUINONE OXIDOREDUCTASE ASHI SUBUNIT"/>
    <property type="match status" value="1"/>
</dbReference>
<evidence type="ECO:0000313" key="4">
    <source>
        <dbReference type="Proteomes" id="UP000029964"/>
    </source>
</evidence>
<feature type="region of interest" description="Disordered" evidence="1">
    <location>
        <begin position="43"/>
        <end position="94"/>
    </location>
</feature>
<dbReference type="OrthoDB" id="2014058at2759"/>